<dbReference type="Pfam" id="PF07992">
    <property type="entry name" value="Pyr_redox_2"/>
    <property type="match status" value="1"/>
</dbReference>
<dbReference type="SUPFAM" id="SSF51905">
    <property type="entry name" value="FAD/NAD(P)-binding domain"/>
    <property type="match status" value="1"/>
</dbReference>
<dbReference type="PANTHER" id="PTHR43429:SF3">
    <property type="entry name" value="NITRITE REDUCTASE [NAD(P)H]"/>
    <property type="match status" value="1"/>
</dbReference>
<dbReference type="EMBL" id="JBHLTG010000005">
    <property type="protein sequence ID" value="MFC0680324.1"/>
    <property type="molecule type" value="Genomic_DNA"/>
</dbReference>
<evidence type="ECO:0000259" key="5">
    <source>
        <dbReference type="Pfam" id="PF07992"/>
    </source>
</evidence>
<dbReference type="PRINTS" id="PR00368">
    <property type="entry name" value="FADPNR"/>
</dbReference>
<keyword evidence="7" id="KW-1185">Reference proteome</keyword>
<comment type="cofactor">
    <cofactor evidence="1">
        <name>FAD</name>
        <dbReference type="ChEBI" id="CHEBI:57692"/>
    </cofactor>
</comment>
<dbReference type="Gene3D" id="3.50.50.60">
    <property type="entry name" value="FAD/NAD(P)-binding domain"/>
    <property type="match status" value="2"/>
</dbReference>
<protein>
    <submittedName>
        <fullName evidence="6">FAD-dependent oxidoreductase</fullName>
    </submittedName>
</protein>
<dbReference type="PRINTS" id="PR00411">
    <property type="entry name" value="PNDRDTASEI"/>
</dbReference>
<dbReference type="PANTHER" id="PTHR43429">
    <property type="entry name" value="PYRIDINE NUCLEOTIDE-DISULFIDE OXIDOREDUCTASE DOMAIN-CONTAINING"/>
    <property type="match status" value="1"/>
</dbReference>
<dbReference type="Proteomes" id="UP001589896">
    <property type="component" value="Unassembled WGS sequence"/>
</dbReference>
<evidence type="ECO:0000313" key="6">
    <source>
        <dbReference type="EMBL" id="MFC0680324.1"/>
    </source>
</evidence>
<dbReference type="InterPro" id="IPR023753">
    <property type="entry name" value="FAD/NAD-binding_dom"/>
</dbReference>
<dbReference type="RefSeq" id="WP_386671959.1">
    <property type="nucleotide sequence ID" value="NZ_JBHLTG010000005.1"/>
</dbReference>
<keyword evidence="3" id="KW-0285">Flavoprotein</keyword>
<proteinExistence type="inferred from homology"/>
<comment type="caution">
    <text evidence="6">The sequence shown here is derived from an EMBL/GenBank/DDBJ whole genome shotgun (WGS) entry which is preliminary data.</text>
</comment>
<evidence type="ECO:0000256" key="4">
    <source>
        <dbReference type="ARBA" id="ARBA00022827"/>
    </source>
</evidence>
<name>A0ABV6RTL7_9GAMM</name>
<evidence type="ECO:0000256" key="3">
    <source>
        <dbReference type="ARBA" id="ARBA00022630"/>
    </source>
</evidence>
<evidence type="ECO:0000313" key="7">
    <source>
        <dbReference type="Proteomes" id="UP001589896"/>
    </source>
</evidence>
<evidence type="ECO:0000256" key="1">
    <source>
        <dbReference type="ARBA" id="ARBA00001974"/>
    </source>
</evidence>
<gene>
    <name evidence="6" type="ORF">ACFFGH_21015</name>
</gene>
<sequence>MGARDTCCSIASPRIALSPELEGTESMPKHLVLILGAGAAGTAAAQVLKASDAVSVELVTRTGELPYNRTLVNKGVAVGILTAEQATVPAHGAVGDTAELVDPASRTVHFASGNIARCDALVVATGSTPKNLASVVPGAAEATAAGRLTTLHSLDDAVRVRSVLARQDAPSRIVIFGAGLVAAETASLLRERGRHITLVARSTEPGATAFGPEIAARLAAAHQEHLATAFGRTATAIEVDSAGLTIALDDGSRIHADLAIVAHGSTPAAPAPWFAGVAVDEHLRTRYPRVYGAGGSAIHTDAMLGTWRIDHWADAVAQGEHAARVLLHDLGFGADPGPYLPRSPYTALIHGRTVAGVGMTGGYGSARVVAPDPLVVVHKEDDDSIGAVGIDATASVFEWIPRLHSGARVPG</sequence>
<organism evidence="6 7">
    <name type="scientific">Lysobacter korlensis</name>
    <dbReference type="NCBI Taxonomy" id="553636"/>
    <lineage>
        <taxon>Bacteria</taxon>
        <taxon>Pseudomonadati</taxon>
        <taxon>Pseudomonadota</taxon>
        <taxon>Gammaproteobacteria</taxon>
        <taxon>Lysobacterales</taxon>
        <taxon>Lysobacteraceae</taxon>
        <taxon>Lysobacter</taxon>
    </lineage>
</organism>
<feature type="domain" description="FAD/NAD(P)-binding" evidence="5">
    <location>
        <begin position="32"/>
        <end position="319"/>
    </location>
</feature>
<accession>A0ABV6RTL7</accession>
<evidence type="ECO:0000256" key="2">
    <source>
        <dbReference type="ARBA" id="ARBA00006442"/>
    </source>
</evidence>
<comment type="similarity">
    <text evidence="2">Belongs to the FAD-dependent oxidoreductase family.</text>
</comment>
<dbReference type="InterPro" id="IPR050260">
    <property type="entry name" value="FAD-bd_OxRdtase"/>
</dbReference>
<reference evidence="6 7" key="1">
    <citation type="submission" date="2024-09" db="EMBL/GenBank/DDBJ databases">
        <authorList>
            <person name="Sun Q."/>
            <person name="Mori K."/>
        </authorList>
    </citation>
    <scope>NUCLEOTIDE SEQUENCE [LARGE SCALE GENOMIC DNA]</scope>
    <source>
        <strain evidence="6 7">KCTC 23076</strain>
    </source>
</reference>
<dbReference type="InterPro" id="IPR036188">
    <property type="entry name" value="FAD/NAD-bd_sf"/>
</dbReference>
<keyword evidence="4" id="KW-0274">FAD</keyword>